<organism evidence="2 3">
    <name type="scientific">Pan paniscus</name>
    <name type="common">Pygmy chimpanzee</name>
    <name type="synonym">Bonobo</name>
    <dbReference type="NCBI Taxonomy" id="9597"/>
    <lineage>
        <taxon>Eukaryota</taxon>
        <taxon>Metazoa</taxon>
        <taxon>Chordata</taxon>
        <taxon>Craniata</taxon>
        <taxon>Vertebrata</taxon>
        <taxon>Euteleostomi</taxon>
        <taxon>Mammalia</taxon>
        <taxon>Eutheria</taxon>
        <taxon>Euarchontoglires</taxon>
        <taxon>Primates</taxon>
        <taxon>Haplorrhini</taxon>
        <taxon>Catarrhini</taxon>
        <taxon>Hominidae</taxon>
        <taxon>Pan</taxon>
    </lineage>
</organism>
<reference evidence="2" key="3">
    <citation type="submission" date="2025-09" db="UniProtKB">
        <authorList>
            <consortium name="Ensembl"/>
        </authorList>
    </citation>
    <scope>IDENTIFICATION</scope>
</reference>
<dbReference type="AlphaFoldDB" id="A0A2R8ZGA1"/>
<dbReference type="Bgee" id="ENSPPAG00000017086">
    <property type="expression patterns" value="Expressed in testis"/>
</dbReference>
<evidence type="ECO:0000313" key="2">
    <source>
        <dbReference type="Ensembl" id="ENSPPAP00000004030.1"/>
    </source>
</evidence>
<keyword evidence="3" id="KW-1185">Reference proteome</keyword>
<protein>
    <recommendedName>
        <fullName evidence="4">LIN1 transcriptase</fullName>
    </recommendedName>
</protein>
<dbReference type="PANTHER" id="PTHR19446">
    <property type="entry name" value="REVERSE TRANSCRIPTASES"/>
    <property type="match status" value="1"/>
</dbReference>
<sequence>GVLVDQEEGKHHPTTQNQEAGENFQKESGPQVLPTHHLNAAPKTTLKFIWNQKRARIAKTILSQKNKAGGITLPDFKLYYKATVTKTAWYWYQNRDIDQGNRTEASEIIPHIYNHLIFDKPDKNKKWGKDSLFNKWCWANRLAICRKLKLDPFLTPYTKINSRWIKDLNVRPKTIKTLEENLGSTIQDIGMGKDFMAKTPKAMATKVKIDKWDLIKLKSFCTAKETTIRVNRQSTEWEKIFAIYSSDRGLISRIYKDLKQIYKKKTTPSTSG</sequence>
<dbReference type="EMBL" id="AJFE02055113">
    <property type="status" value="NOT_ANNOTATED_CDS"/>
    <property type="molecule type" value="Genomic_DNA"/>
</dbReference>
<reference evidence="2 3" key="1">
    <citation type="journal article" date="2012" name="Nature">
        <title>The bonobo genome compared with the chimpanzee and human genomes.</title>
        <authorList>
            <person name="Prufer K."/>
            <person name="Munch K."/>
            <person name="Hellmann I."/>
            <person name="Akagi K."/>
            <person name="Miller J.R."/>
            <person name="Walenz B."/>
            <person name="Koren S."/>
            <person name="Sutton G."/>
            <person name="Kodira C."/>
            <person name="Winer R."/>
            <person name="Knight J.R."/>
            <person name="Mullikin J.C."/>
            <person name="Meader S.J."/>
            <person name="Ponting C.P."/>
            <person name="Lunter G."/>
            <person name="Higashino S."/>
            <person name="Hobolth A."/>
            <person name="Dutheil J."/>
            <person name="Karakoc E."/>
            <person name="Alkan C."/>
            <person name="Sajjadian S."/>
            <person name="Catacchio C.R."/>
            <person name="Ventura M."/>
            <person name="Marques-Bonet T."/>
            <person name="Eichler E.E."/>
            <person name="Andre C."/>
            <person name="Atencia R."/>
            <person name="Mugisha L."/>
            <person name="Junhold J."/>
            <person name="Patterson N."/>
            <person name="Siebauer M."/>
            <person name="Good J.M."/>
            <person name="Fischer A."/>
            <person name="Ptak S.E."/>
            <person name="Lachmann M."/>
            <person name="Symer D.E."/>
            <person name="Mailund T."/>
            <person name="Schierup M.H."/>
            <person name="Andres A.M."/>
            <person name="Kelso J."/>
            <person name="Paabo S."/>
        </authorList>
    </citation>
    <scope>NUCLEOTIDE SEQUENCE [LARGE SCALE GENOMIC DNA]</scope>
</reference>
<feature type="region of interest" description="Disordered" evidence="1">
    <location>
        <begin position="1"/>
        <end position="32"/>
    </location>
</feature>
<proteinExistence type="predicted"/>
<dbReference type="GeneTree" id="ENSGT01150000287003"/>
<evidence type="ECO:0008006" key="4">
    <source>
        <dbReference type="Google" id="ProtNLM"/>
    </source>
</evidence>
<evidence type="ECO:0000313" key="3">
    <source>
        <dbReference type="Proteomes" id="UP000240080"/>
    </source>
</evidence>
<dbReference type="Proteomes" id="UP000240080">
    <property type="component" value="Chromosome 10"/>
</dbReference>
<accession>A0A2R8ZGA1</accession>
<reference evidence="2" key="2">
    <citation type="submission" date="2025-08" db="UniProtKB">
        <authorList>
            <consortium name="Ensembl"/>
        </authorList>
    </citation>
    <scope>IDENTIFICATION</scope>
</reference>
<dbReference type="Ensembl" id="ENSPPAT00000018691.1">
    <property type="protein sequence ID" value="ENSPPAP00000004030.1"/>
    <property type="gene ID" value="ENSPPAG00000017086.1"/>
</dbReference>
<dbReference type="STRING" id="9597.ENSPPAP00000004030"/>
<dbReference type="OMA" id="WNRTEKL"/>
<name>A0A2R8ZGA1_PANPA</name>
<evidence type="ECO:0000256" key="1">
    <source>
        <dbReference type="SAM" id="MobiDB-lite"/>
    </source>
</evidence>